<comment type="caution">
    <text evidence="2">The sequence shown here is derived from an EMBL/GenBank/DDBJ whole genome shotgun (WGS) entry which is preliminary data.</text>
</comment>
<keyword evidence="1" id="KW-0812">Transmembrane</keyword>
<feature type="transmembrane region" description="Helical" evidence="1">
    <location>
        <begin position="187"/>
        <end position="208"/>
    </location>
</feature>
<proteinExistence type="predicted"/>
<evidence type="ECO:0000313" key="3">
    <source>
        <dbReference type="Proteomes" id="UP000193411"/>
    </source>
</evidence>
<keyword evidence="3" id="KW-1185">Reference proteome</keyword>
<keyword evidence="1" id="KW-0472">Membrane</keyword>
<organism evidence="2 3">
    <name type="scientific">Catenaria anguillulae PL171</name>
    <dbReference type="NCBI Taxonomy" id="765915"/>
    <lineage>
        <taxon>Eukaryota</taxon>
        <taxon>Fungi</taxon>
        <taxon>Fungi incertae sedis</taxon>
        <taxon>Blastocladiomycota</taxon>
        <taxon>Blastocladiomycetes</taxon>
        <taxon>Blastocladiales</taxon>
        <taxon>Catenariaceae</taxon>
        <taxon>Catenaria</taxon>
    </lineage>
</organism>
<name>A0A1Y2HAX4_9FUNG</name>
<dbReference type="Proteomes" id="UP000193411">
    <property type="component" value="Unassembled WGS sequence"/>
</dbReference>
<evidence type="ECO:0000256" key="1">
    <source>
        <dbReference type="SAM" id="Phobius"/>
    </source>
</evidence>
<dbReference type="EMBL" id="MCFL01000067">
    <property type="protein sequence ID" value="ORZ31071.1"/>
    <property type="molecule type" value="Genomic_DNA"/>
</dbReference>
<feature type="transmembrane region" description="Helical" evidence="1">
    <location>
        <begin position="104"/>
        <end position="123"/>
    </location>
</feature>
<feature type="transmembrane region" description="Helical" evidence="1">
    <location>
        <begin position="31"/>
        <end position="53"/>
    </location>
</feature>
<reference evidence="2 3" key="1">
    <citation type="submission" date="2016-07" db="EMBL/GenBank/DDBJ databases">
        <title>Pervasive Adenine N6-methylation of Active Genes in Fungi.</title>
        <authorList>
            <consortium name="DOE Joint Genome Institute"/>
            <person name="Mondo S.J."/>
            <person name="Dannebaum R.O."/>
            <person name="Kuo R.C."/>
            <person name="Labutti K."/>
            <person name="Haridas S."/>
            <person name="Kuo A."/>
            <person name="Salamov A."/>
            <person name="Ahrendt S.R."/>
            <person name="Lipzen A."/>
            <person name="Sullivan W."/>
            <person name="Andreopoulos W.B."/>
            <person name="Clum A."/>
            <person name="Lindquist E."/>
            <person name="Daum C."/>
            <person name="Ramamoorthy G.K."/>
            <person name="Gryganskyi A."/>
            <person name="Culley D."/>
            <person name="Magnuson J.K."/>
            <person name="James T.Y."/>
            <person name="O'Malley M.A."/>
            <person name="Stajich J.E."/>
            <person name="Spatafora J.W."/>
            <person name="Visel A."/>
            <person name="Grigoriev I.V."/>
        </authorList>
    </citation>
    <scope>NUCLEOTIDE SEQUENCE [LARGE SCALE GENOMIC DNA]</scope>
    <source>
        <strain evidence="2 3">PL171</strain>
    </source>
</reference>
<gene>
    <name evidence="2" type="ORF">BCR44DRAFT_1443144</name>
</gene>
<dbReference type="AlphaFoldDB" id="A0A1Y2HAX4"/>
<evidence type="ECO:0000313" key="2">
    <source>
        <dbReference type="EMBL" id="ORZ31071.1"/>
    </source>
</evidence>
<feature type="transmembrane region" description="Helical" evidence="1">
    <location>
        <begin position="161"/>
        <end position="181"/>
    </location>
</feature>
<sequence length="246" mass="27323">MQTMFYEFPSRDDEARFRASYHQKLRKRIKAVLAVNTITAAISFSGLTLLRFATGNGFGQPGLTSGKFTRWTILDGSDLIVNLSLLLGVLTVSSRCWQVSNKKLEAVCVMYLLLMFAAAMSTSVIQRRFNVDDRALLQLSNHRLVFSFFSVATLRLRPRVHICVVGLALVGLLPASWAVPADRKPDMLGLLLPAMLAALGSTTLCFMFESAYRRYFWLKHCTRITTTLGGKKAATAPRQPSPSPEA</sequence>
<accession>A0A1Y2HAX4</accession>
<keyword evidence="1" id="KW-1133">Transmembrane helix</keyword>
<protein>
    <submittedName>
        <fullName evidence="2">Uncharacterized protein</fullName>
    </submittedName>
</protein>